<dbReference type="GO" id="GO:0043709">
    <property type="term" value="P:cell adhesion involved in single-species biofilm formation"/>
    <property type="evidence" value="ECO:0007669"/>
    <property type="project" value="TreeGrafter"/>
</dbReference>
<dbReference type="CDD" id="cd01949">
    <property type="entry name" value="GGDEF"/>
    <property type="match status" value="1"/>
</dbReference>
<feature type="domain" description="Response regulatory" evidence="2">
    <location>
        <begin position="3"/>
        <end position="119"/>
    </location>
</feature>
<evidence type="ECO:0000259" key="3">
    <source>
        <dbReference type="PROSITE" id="PS50887"/>
    </source>
</evidence>
<dbReference type="SMART" id="SM00267">
    <property type="entry name" value="GGDEF"/>
    <property type="match status" value="1"/>
</dbReference>
<dbReference type="SUPFAM" id="SSF52172">
    <property type="entry name" value="CheY-like"/>
    <property type="match status" value="1"/>
</dbReference>
<dbReference type="InterPro" id="IPR050469">
    <property type="entry name" value="Diguanylate_Cyclase"/>
</dbReference>
<dbReference type="GO" id="GO:1902201">
    <property type="term" value="P:negative regulation of bacterial-type flagellum-dependent cell motility"/>
    <property type="evidence" value="ECO:0007669"/>
    <property type="project" value="TreeGrafter"/>
</dbReference>
<comment type="caution">
    <text evidence="4">The sequence shown here is derived from an EMBL/GenBank/DDBJ whole genome shotgun (WGS) entry which is preliminary data.</text>
</comment>
<proteinExistence type="predicted"/>
<protein>
    <recommendedName>
        <fullName evidence="6">Diguanylate cyclase response regulator</fullName>
    </recommendedName>
</protein>
<dbReference type="Gene3D" id="3.30.70.270">
    <property type="match status" value="1"/>
</dbReference>
<accession>A0A1F6C3C8</accession>
<dbReference type="InterPro" id="IPR011006">
    <property type="entry name" value="CheY-like_superfamily"/>
</dbReference>
<evidence type="ECO:0000256" key="1">
    <source>
        <dbReference type="PROSITE-ProRule" id="PRU00169"/>
    </source>
</evidence>
<dbReference type="PANTHER" id="PTHR45138">
    <property type="entry name" value="REGULATORY COMPONENTS OF SENSORY TRANSDUCTION SYSTEM"/>
    <property type="match status" value="1"/>
</dbReference>
<dbReference type="FunFam" id="3.30.70.270:FF:000001">
    <property type="entry name" value="Diguanylate cyclase domain protein"/>
    <property type="match status" value="1"/>
</dbReference>
<dbReference type="Proteomes" id="UP000178606">
    <property type="component" value="Unassembled WGS sequence"/>
</dbReference>
<dbReference type="Pfam" id="PF00072">
    <property type="entry name" value="Response_reg"/>
    <property type="match status" value="1"/>
</dbReference>
<dbReference type="AlphaFoldDB" id="A0A1F6C3C8"/>
<name>A0A1F6C3C8_HANXR</name>
<dbReference type="InterPro" id="IPR001789">
    <property type="entry name" value="Sig_transdc_resp-reg_receiver"/>
</dbReference>
<dbReference type="Gene3D" id="3.40.50.2300">
    <property type="match status" value="1"/>
</dbReference>
<evidence type="ECO:0000259" key="2">
    <source>
        <dbReference type="PROSITE" id="PS50110"/>
    </source>
</evidence>
<dbReference type="InterPro" id="IPR043128">
    <property type="entry name" value="Rev_trsase/Diguanyl_cyclase"/>
</dbReference>
<dbReference type="SUPFAM" id="SSF55073">
    <property type="entry name" value="Nucleotide cyclase"/>
    <property type="match status" value="1"/>
</dbReference>
<gene>
    <name evidence="4" type="ORF">A3F84_27320</name>
</gene>
<evidence type="ECO:0000313" key="5">
    <source>
        <dbReference type="Proteomes" id="UP000178606"/>
    </source>
</evidence>
<dbReference type="GO" id="GO:0000160">
    <property type="term" value="P:phosphorelay signal transduction system"/>
    <property type="evidence" value="ECO:0007669"/>
    <property type="project" value="InterPro"/>
</dbReference>
<dbReference type="PANTHER" id="PTHR45138:SF9">
    <property type="entry name" value="DIGUANYLATE CYCLASE DGCM-RELATED"/>
    <property type="match status" value="1"/>
</dbReference>
<dbReference type="PROSITE" id="PS50887">
    <property type="entry name" value="GGDEF"/>
    <property type="match status" value="1"/>
</dbReference>
<organism evidence="4 5">
    <name type="scientific">Handelsmanbacteria sp. (strain RIFCSPLOWO2_12_FULL_64_10)</name>
    <dbReference type="NCBI Taxonomy" id="1817868"/>
    <lineage>
        <taxon>Bacteria</taxon>
        <taxon>Candidatus Handelsmaniibacteriota</taxon>
    </lineage>
</organism>
<reference evidence="4 5" key="1">
    <citation type="journal article" date="2016" name="Nat. Commun.">
        <title>Thousands of microbial genomes shed light on interconnected biogeochemical processes in an aquifer system.</title>
        <authorList>
            <person name="Anantharaman K."/>
            <person name="Brown C.T."/>
            <person name="Hug L.A."/>
            <person name="Sharon I."/>
            <person name="Castelle C.J."/>
            <person name="Probst A.J."/>
            <person name="Thomas B.C."/>
            <person name="Singh A."/>
            <person name="Wilkins M.J."/>
            <person name="Karaoz U."/>
            <person name="Brodie E.L."/>
            <person name="Williams K.H."/>
            <person name="Hubbard S.S."/>
            <person name="Banfield J.F."/>
        </authorList>
    </citation>
    <scope>NUCLEOTIDE SEQUENCE [LARGE SCALE GENOMIC DNA]</scope>
    <source>
        <strain evidence="5">RIFCSPLOWO2_12_FULL_64_10</strain>
    </source>
</reference>
<evidence type="ECO:0008006" key="6">
    <source>
        <dbReference type="Google" id="ProtNLM"/>
    </source>
</evidence>
<dbReference type="InterPro" id="IPR000160">
    <property type="entry name" value="GGDEF_dom"/>
</dbReference>
<dbReference type="Pfam" id="PF00990">
    <property type="entry name" value="GGDEF"/>
    <property type="match status" value="1"/>
</dbReference>
<comment type="caution">
    <text evidence="1">Lacks conserved residue(s) required for the propagation of feature annotation.</text>
</comment>
<dbReference type="GO" id="GO:0005886">
    <property type="term" value="C:plasma membrane"/>
    <property type="evidence" value="ECO:0007669"/>
    <property type="project" value="TreeGrafter"/>
</dbReference>
<feature type="domain" description="GGDEF" evidence="3">
    <location>
        <begin position="169"/>
        <end position="309"/>
    </location>
</feature>
<dbReference type="SMART" id="SM00448">
    <property type="entry name" value="REC"/>
    <property type="match status" value="1"/>
</dbReference>
<dbReference type="InterPro" id="IPR029787">
    <property type="entry name" value="Nucleotide_cyclase"/>
</dbReference>
<sequence length="328" mass="35983">MARVVVIDDDEGIRSSIRATLQADGCDVVAVGDGAGGLAAARSAEPDLIILGLSLPDVDGYDVLRALREEGREVEAPVVLLSAQDDLAAKVKGLELGAVEYLIKPVHPKELSARVRALLRVKKAQEALRKQYLQAAELSLVDELTRAYNRRFMDKVLREKVALALRHGYTFSCAMFDIDRFKGINDTYGHAFGDFVLREVADRAMKVIRKEDAVIRYGGDEFLVLLAQAGHYGAKTFAERLQRRIGETPFDDGAHRVGGTINVGVATFPEDAGIASAEELLRMADVRLYEDRTALERLSGRLAEELLRAADTRLYEAKNSGGDRVVAE</sequence>
<dbReference type="GO" id="GO:0052621">
    <property type="term" value="F:diguanylate cyclase activity"/>
    <property type="evidence" value="ECO:0007669"/>
    <property type="project" value="TreeGrafter"/>
</dbReference>
<dbReference type="NCBIfam" id="TIGR00254">
    <property type="entry name" value="GGDEF"/>
    <property type="match status" value="1"/>
</dbReference>
<evidence type="ECO:0000313" key="4">
    <source>
        <dbReference type="EMBL" id="OGG43704.1"/>
    </source>
</evidence>
<dbReference type="EMBL" id="MFKF01000427">
    <property type="protein sequence ID" value="OGG43704.1"/>
    <property type="molecule type" value="Genomic_DNA"/>
</dbReference>
<dbReference type="PROSITE" id="PS50110">
    <property type="entry name" value="RESPONSE_REGULATORY"/>
    <property type="match status" value="1"/>
</dbReference>